<reference evidence="2" key="2">
    <citation type="submission" date="2016-10" db="EMBL/GenBank/DDBJ databases">
        <authorList>
            <person name="de Groot N.N."/>
        </authorList>
    </citation>
    <scope>NUCLEOTIDE SEQUENCE [LARGE SCALE GENOMIC DNA]</scope>
    <source>
        <strain evidence="2">ATCC 20501</strain>
    </source>
</reference>
<evidence type="ECO:0000313" key="5">
    <source>
        <dbReference type="Proteomes" id="UP000236729"/>
    </source>
</evidence>
<dbReference type="EMBL" id="FOME01000007">
    <property type="protein sequence ID" value="SFD88022.1"/>
    <property type="molecule type" value="Genomic_DNA"/>
</dbReference>
<dbReference type="Proteomes" id="UP000236729">
    <property type="component" value="Unassembled WGS sequence"/>
</dbReference>
<evidence type="ECO:0000313" key="2">
    <source>
        <dbReference type="EMBL" id="SEG89916.1"/>
    </source>
</evidence>
<feature type="transmembrane region" description="Helical" evidence="1">
    <location>
        <begin position="7"/>
        <end position="30"/>
    </location>
</feature>
<feature type="transmembrane region" description="Helical" evidence="1">
    <location>
        <begin position="130"/>
        <end position="152"/>
    </location>
</feature>
<keyword evidence="1" id="KW-0472">Membrane</keyword>
<evidence type="ECO:0000313" key="4">
    <source>
        <dbReference type="Proteomes" id="UP000199690"/>
    </source>
</evidence>
<sequence length="158" mass="16999">MNRKTLIGITIGWGVLVALVFAVFLGIAMFSGTSLAKSDTADGSTGPYFRWNGEPMLITSAQRGKAAVCKVVPEEGESREVSTYRAEGRRYVDPVEPWFSGEAQMSCTTPVTIRVGSEITNYELFTKNRVLQIGAAVVAAAPFLAVSVFGLGTRKTRA</sequence>
<dbReference type="EMBL" id="FNVB01000008">
    <property type="protein sequence ID" value="SEG89916.1"/>
    <property type="molecule type" value="Genomic_DNA"/>
</dbReference>
<organism evidence="2 5">
    <name type="scientific">Saccharopolyspora kobensis</name>
    <dbReference type="NCBI Taxonomy" id="146035"/>
    <lineage>
        <taxon>Bacteria</taxon>
        <taxon>Bacillati</taxon>
        <taxon>Actinomycetota</taxon>
        <taxon>Actinomycetes</taxon>
        <taxon>Pseudonocardiales</taxon>
        <taxon>Pseudonocardiaceae</taxon>
        <taxon>Saccharopolyspora</taxon>
    </lineage>
</organism>
<reference evidence="4 5" key="1">
    <citation type="submission" date="2016-10" db="EMBL/GenBank/DDBJ databases">
        <authorList>
            <person name="Varghese N."/>
            <person name="Submissions S."/>
        </authorList>
    </citation>
    <scope>NUCLEOTIDE SEQUENCE [LARGE SCALE GENOMIC DNA]</scope>
    <source>
        <strain evidence="5">ATCC 20501</strain>
        <strain evidence="3 4">CGMCC 4.3529</strain>
    </source>
</reference>
<protein>
    <submittedName>
        <fullName evidence="2">Uncharacterized protein</fullName>
    </submittedName>
</protein>
<dbReference type="Proteomes" id="UP000199690">
    <property type="component" value="Unassembled WGS sequence"/>
</dbReference>
<accession>A0A1H6DYS2</accession>
<keyword evidence="1" id="KW-1133">Transmembrane helix</keyword>
<dbReference type="SMR" id="A0A1H6DYS2"/>
<proteinExistence type="predicted"/>
<gene>
    <name evidence="2" type="ORF">SAMN02982929_05105</name>
    <name evidence="3" type="ORF">SAMN05216506_10778</name>
</gene>
<evidence type="ECO:0000313" key="3">
    <source>
        <dbReference type="EMBL" id="SFD88022.1"/>
    </source>
</evidence>
<name>A0A1H6DYS2_9PSEU</name>
<dbReference type="AlphaFoldDB" id="A0A1H6DYS2"/>
<evidence type="ECO:0000256" key="1">
    <source>
        <dbReference type="SAM" id="Phobius"/>
    </source>
</evidence>
<accession>A0A1I1VYI7</accession>
<keyword evidence="4" id="KW-1185">Reference proteome</keyword>
<keyword evidence="1" id="KW-0812">Transmembrane</keyword>